<dbReference type="Proteomes" id="UP000057389">
    <property type="component" value="Unassembled WGS sequence"/>
</dbReference>
<proteinExistence type="predicted"/>
<evidence type="ECO:0000313" key="3">
    <source>
        <dbReference type="Proteomes" id="UP000057389"/>
    </source>
</evidence>
<reference evidence="2 3" key="1">
    <citation type="submission" date="2015-11" db="EMBL/GenBank/DDBJ databases">
        <title>Draft WGS of Vibrio toranzoniae.</title>
        <authorList>
            <person name="Lasa A."/>
            <person name="Romalde J.L."/>
        </authorList>
    </citation>
    <scope>NUCLEOTIDE SEQUENCE [LARGE SCALE GENOMIC DNA]</scope>
    <source>
        <strain evidence="2 3">Vb 10.8</strain>
    </source>
</reference>
<organism evidence="2 3">
    <name type="scientific">Vibrio toranzoniae</name>
    <dbReference type="NCBI Taxonomy" id="1194427"/>
    <lineage>
        <taxon>Bacteria</taxon>
        <taxon>Pseudomonadati</taxon>
        <taxon>Pseudomonadota</taxon>
        <taxon>Gammaproteobacteria</taxon>
        <taxon>Vibrionales</taxon>
        <taxon>Vibrionaceae</taxon>
        <taxon>Vibrio</taxon>
    </lineage>
</organism>
<dbReference type="AlphaFoldDB" id="A0A109D9L7"/>
<dbReference type="RefSeq" id="WP_060467969.1">
    <property type="nucleotide sequence ID" value="NZ_AP025514.1"/>
</dbReference>
<accession>A0A109D9L7</accession>
<evidence type="ECO:0000256" key="1">
    <source>
        <dbReference type="SAM" id="MobiDB-lite"/>
    </source>
</evidence>
<protein>
    <submittedName>
        <fullName evidence="2">Uncharacterized protein</fullName>
    </submittedName>
</protein>
<keyword evidence="3" id="KW-1185">Reference proteome</keyword>
<dbReference type="GeneID" id="300178725"/>
<feature type="region of interest" description="Disordered" evidence="1">
    <location>
        <begin position="207"/>
        <end position="230"/>
    </location>
</feature>
<dbReference type="EMBL" id="LMXU01000014">
    <property type="protein sequence ID" value="KWU01424.1"/>
    <property type="molecule type" value="Genomic_DNA"/>
</dbReference>
<feature type="compositionally biased region" description="Polar residues" evidence="1">
    <location>
        <begin position="207"/>
        <end position="226"/>
    </location>
</feature>
<name>A0A109D9L7_9VIBR</name>
<sequence length="314" mass="35513">MDDNRDYIHLNELEKLTLLTKEQVFDAVESGVFRLHANIDCPDAAAVDSHNVLLYSLHVRGFIELTQKQSLQVLVGKCQLTRFKAVPTLAYAKPRLINQAFPNAVKGQFNGIHEQRLSSKNIAFIVPKLVALYPEQESMMQIAKGKTSQGQVSSLVGLLSAFTEIISESSKQLSPLPIGLKASDIRLCPKSLSQSFNRTWQDLSRSDNRLSNQAKPVTNSAENQVGQGLKPNIETNPVKMIQHRILTLYPQAKAREVWNLIREDVREERYQFDVDVIIDGIDNERLYTSKDTADGMSFKRFQNMLSEVRKGIRE</sequence>
<evidence type="ECO:0000313" key="2">
    <source>
        <dbReference type="EMBL" id="KWU01424.1"/>
    </source>
</evidence>
<gene>
    <name evidence="2" type="ORF">APQ14_06875</name>
</gene>
<comment type="caution">
    <text evidence="2">The sequence shown here is derived from an EMBL/GenBank/DDBJ whole genome shotgun (WGS) entry which is preliminary data.</text>
</comment>
<dbReference type="OrthoDB" id="5869838at2"/>